<name>A0A0G8AWQ8_9SYNE</name>
<dbReference type="EMBL" id="JYFQ01000071">
    <property type="protein sequence ID" value="KKZ13740.1"/>
    <property type="molecule type" value="Genomic_DNA"/>
</dbReference>
<organism evidence="7 8">
    <name type="scientific">Candidatus Synechococcus spongiarum 15L</name>
    <dbReference type="NCBI Taxonomy" id="1608419"/>
    <lineage>
        <taxon>Bacteria</taxon>
        <taxon>Bacillati</taxon>
        <taxon>Cyanobacteriota</taxon>
        <taxon>Cyanophyceae</taxon>
        <taxon>Synechococcales</taxon>
        <taxon>Synechococcaceae</taxon>
        <taxon>Synechococcus</taxon>
    </lineage>
</organism>
<keyword evidence="2" id="KW-0812">Transmembrane</keyword>
<keyword evidence="4" id="KW-0472">Membrane</keyword>
<comment type="subcellular location">
    <subcellularLocation>
        <location evidence="1">Membrane</location>
        <topology evidence="1">Single-pass membrane protein</topology>
    </subcellularLocation>
</comment>
<accession>A0A0G8AWQ8</accession>
<proteinExistence type="predicted"/>
<protein>
    <recommendedName>
        <fullName evidence="6">Translocation and assembly module TamB C-terminal domain-containing protein</fullName>
    </recommendedName>
</protein>
<feature type="region of interest" description="Disordered" evidence="5">
    <location>
        <begin position="556"/>
        <end position="576"/>
    </location>
</feature>
<dbReference type="GO" id="GO:0005886">
    <property type="term" value="C:plasma membrane"/>
    <property type="evidence" value="ECO:0007669"/>
    <property type="project" value="InterPro"/>
</dbReference>
<gene>
    <name evidence="7" type="ORF">TQ37_03635</name>
</gene>
<evidence type="ECO:0000313" key="8">
    <source>
        <dbReference type="Proteomes" id="UP000035037"/>
    </source>
</evidence>
<reference evidence="7 8" key="1">
    <citation type="submission" date="2015-02" db="EMBL/GenBank/DDBJ databases">
        <authorList>
            <person name="Slaby B."/>
            <person name="Hentschel U."/>
        </authorList>
    </citation>
    <scope>NUCLEOTIDE SEQUENCE [LARGE SCALE GENOMIC DNA]</scope>
    <source>
        <strain evidence="7">15L</strain>
    </source>
</reference>
<reference evidence="7 8" key="2">
    <citation type="submission" date="2015-05" db="EMBL/GenBank/DDBJ databases">
        <title>Lifestyle Evolution in Cyanobacterial Symbionts of Sponges.</title>
        <authorList>
            <person name="Burgsdorf I."/>
            <person name="Slaby B.M."/>
            <person name="Handley K.M."/>
            <person name="Haber M."/>
            <person name="Blom J."/>
            <person name="Marshall C.W."/>
            <person name="Gilbert J.A."/>
            <person name="Hentschel U."/>
            <person name="Steindler L."/>
        </authorList>
    </citation>
    <scope>NUCLEOTIDE SEQUENCE [LARGE SCALE GENOMIC DNA]</scope>
    <source>
        <strain evidence="7">15L</strain>
    </source>
</reference>
<dbReference type="InterPro" id="IPR007452">
    <property type="entry name" value="TamB_C"/>
</dbReference>
<comment type="caution">
    <text evidence="7">The sequence shown here is derived from an EMBL/GenBank/DDBJ whole genome shotgun (WGS) entry which is preliminary data.</text>
</comment>
<dbReference type="Proteomes" id="UP000035037">
    <property type="component" value="Unassembled WGS sequence"/>
</dbReference>
<evidence type="ECO:0000256" key="1">
    <source>
        <dbReference type="ARBA" id="ARBA00004167"/>
    </source>
</evidence>
<dbReference type="InterPro" id="IPR053022">
    <property type="entry name" value="Chloroplast_translocon_comp"/>
</dbReference>
<evidence type="ECO:0000259" key="6">
    <source>
        <dbReference type="Pfam" id="PF04357"/>
    </source>
</evidence>
<sequence length="1612" mass="173907">MVHGHPLRLLLCSRRLQRPARFALIAAAVLLLAWLALDQALGRMYRNLHPDLEERYSRALGRPLRLGPYRGLRWSGLHVGPSRILPNAVDRTQLAADGLIVSLDPWVSLLQRRWVVHLHARALQADWRRNAQGAVWTTPPRQGEVSMPVELWIHTRDPARFRLWWQPDSDLDAPSPPDFMGDFTGQVAFGHLQHGMVIQGKLDLASGGRLSLRSRGVPLSESWIAHGAARSIQLDGLLGPLLANTPGAGLSGQVDGAVTVRNVQGGTCRGSVVFNDLQLPLQRIDSTGELGALRFDPLSLRCDGRRLQLSPGDFNVGALTGRVQGSLGLEDRHLDLQANLHGPLPSPLAALGGAATADLRLLGPLTAPKGQVNLTVADWHAPSDAAVASQPFPPLTLQLASQWRSAEEQQLWASLQVQAGDSQVVMAGQLTPTLQLQSSTINLQPRDWLTPDLWPDQPYTASLTVAQAGAAMPDVDLQLHNPRLQEDFVLRLTEDHVHVNGSLELADGRHLGITGQAAGGQWHLEADLAGMDVVPLLDGALTLPLLPSPLSLTATAQGRYGDSSSTESSGQGSRLQVRQAQLTARLPHGLGTPDRSLLGSTRFQLRTTAQQPWTVQMDAPRFRSHGVVDWWPGRPWQEAGLDLSIDLEDFSLDPFSPLNGELNVTGQLGGSVAQPRFDGELMLADMGLALIRSPRRWRGRILSLANGHALHLAAESRDTSPGEADPTLDVHVNSALQLRDLEFRAGEGRLDMAPTEKGYRWTARDLPLSWLQLVGLRDDRDDAVELAGTLHGKGELSLRPGQIHGHGDMTVAGPRWGPLYGHQLDLSLIRKDRQFQLDGQLLTDPTSGQLAWTARMNQQPGTPQPWSIDGDLDAVSLRVLRQSMALARELLQGIRTQVGSSQDLGTLVIGAAGETLATRLDHLSMAQERLQSLDALLEQTRNRQLRNLDGQLHGDVRIQGATDQPVWAAVRTDLHLWLVEDGVNHPLAASSTAPLRLHMEGPLQGSDAGTFHFSGLPLKLLNLLANLQLPWQGSLSGRGQHQDLLGERLVSLSLELQGGQFHHHTIQLEPADLTLKGAAMAVDLNLRTAAASSLLTVNGQVNLAGGEEAFQLRLSAGNEIMAFLPSLGDGSVSWTRGDARTTVIVRGPLEQPVLHGFLRLRGVEGRVAGIPVDNLNSVVVFDLNNLFVEELEATVGEAGGVVSGSGALGIFQPLTTDDPLTVKLEGMDINTPNAQLTTSGELVLHGSVQDPQLGGVLQLGNGVIRADGGTVRTNATVADSATGPGIETPDNSLNSRLRTWDRQEPLELVDLDGPSRMERSLLQVMAQLPPISLQSLLVKLGPELRLEATTVASFTVGGQVRLTGPVGLDLRPVGLVEFLQGRVNLFTSQFRLDPDARNVALFTPSSGIIPYLDVVMWSQEADTGQGQDLATVSAAEIVGSTTAFDDLNLVRVQAVVQGPADDFPAILRLQSRPPRSQEELVDLIGGNSVNRLVQGSTDSRLFSVVGQPLLAPILNNVSHALGQRTTFAITPTSFTPPADSGSQQAAQEFVLAGELGVNLSDRVDVSVLGALNRNDLPPQVKLSIRFTPTMTAEITTDRGDYVKGVLQFSSRF</sequence>
<feature type="domain" description="Translocation and assembly module TamB C-terminal" evidence="6">
    <location>
        <begin position="1197"/>
        <end position="1612"/>
    </location>
</feature>
<dbReference type="PATRIC" id="fig|1608419.3.peg.2186"/>
<evidence type="ECO:0000256" key="4">
    <source>
        <dbReference type="ARBA" id="ARBA00023136"/>
    </source>
</evidence>
<evidence type="ECO:0000313" key="7">
    <source>
        <dbReference type="EMBL" id="KKZ13740.1"/>
    </source>
</evidence>
<dbReference type="PANTHER" id="PTHR34457">
    <property type="entry name" value="EMBRYO DEFECTIVE 2410"/>
    <property type="match status" value="1"/>
</dbReference>
<keyword evidence="3" id="KW-1133">Transmembrane helix</keyword>
<dbReference type="PANTHER" id="PTHR34457:SF3">
    <property type="entry name" value="PROTEIN TIC236, CHLOROPLASTIC"/>
    <property type="match status" value="1"/>
</dbReference>
<dbReference type="GO" id="GO:0009306">
    <property type="term" value="P:protein secretion"/>
    <property type="evidence" value="ECO:0007669"/>
    <property type="project" value="InterPro"/>
</dbReference>
<feature type="compositionally biased region" description="Low complexity" evidence="5">
    <location>
        <begin position="556"/>
        <end position="573"/>
    </location>
</feature>
<evidence type="ECO:0000256" key="2">
    <source>
        <dbReference type="ARBA" id="ARBA00022692"/>
    </source>
</evidence>
<dbReference type="Pfam" id="PF04357">
    <property type="entry name" value="TamB"/>
    <property type="match status" value="1"/>
</dbReference>
<evidence type="ECO:0000256" key="5">
    <source>
        <dbReference type="SAM" id="MobiDB-lite"/>
    </source>
</evidence>
<evidence type="ECO:0000256" key="3">
    <source>
        <dbReference type="ARBA" id="ARBA00022989"/>
    </source>
</evidence>